<dbReference type="WBParaSite" id="L893_g33159.t1">
    <property type="protein sequence ID" value="L893_g33159.t1"/>
    <property type="gene ID" value="L893_g33159"/>
</dbReference>
<feature type="region of interest" description="Disordered" evidence="1">
    <location>
        <begin position="123"/>
        <end position="183"/>
    </location>
</feature>
<evidence type="ECO:0000256" key="1">
    <source>
        <dbReference type="SAM" id="MobiDB-lite"/>
    </source>
</evidence>
<evidence type="ECO:0000313" key="2">
    <source>
        <dbReference type="Proteomes" id="UP000095287"/>
    </source>
</evidence>
<accession>A0A1I8A6S1</accession>
<evidence type="ECO:0000313" key="3">
    <source>
        <dbReference type="WBParaSite" id="L893_g33159.t1"/>
    </source>
</evidence>
<protein>
    <submittedName>
        <fullName evidence="3">Myelin basic protein</fullName>
    </submittedName>
</protein>
<name>A0A1I8A6S1_9BILA</name>
<feature type="compositionally biased region" description="Low complexity" evidence="1">
    <location>
        <begin position="61"/>
        <end position="70"/>
    </location>
</feature>
<keyword evidence="2" id="KW-1185">Reference proteome</keyword>
<dbReference type="Proteomes" id="UP000095287">
    <property type="component" value="Unplaced"/>
</dbReference>
<feature type="compositionally biased region" description="Polar residues" evidence="1">
    <location>
        <begin position="140"/>
        <end position="151"/>
    </location>
</feature>
<proteinExistence type="predicted"/>
<feature type="region of interest" description="Disordered" evidence="1">
    <location>
        <begin position="1"/>
        <end position="94"/>
    </location>
</feature>
<dbReference type="AlphaFoldDB" id="A0A1I8A6S1"/>
<organism evidence="2 3">
    <name type="scientific">Steinernema glaseri</name>
    <dbReference type="NCBI Taxonomy" id="37863"/>
    <lineage>
        <taxon>Eukaryota</taxon>
        <taxon>Metazoa</taxon>
        <taxon>Ecdysozoa</taxon>
        <taxon>Nematoda</taxon>
        <taxon>Chromadorea</taxon>
        <taxon>Rhabditida</taxon>
        <taxon>Tylenchina</taxon>
        <taxon>Panagrolaimomorpha</taxon>
        <taxon>Strongyloidoidea</taxon>
        <taxon>Steinernematidae</taxon>
        <taxon>Steinernema</taxon>
    </lineage>
</organism>
<sequence>MASHRGFSPKVRGVLLDPPGSSTPQEEQAKLNNLEPSKATQSLRRLFGLAKTFGRTDSESSQKSNSSTNSCPVKESDFDSMRNSPTLHQGAAGGNVAPRLISEIGKAQSFGELSRRQKLNKCVKDQEIMRPPSLDYNHMQMGSSESTTSAVAQEPEEEQDMKKKMDGLSVEDAEEGENSTPSS</sequence>
<reference evidence="3" key="1">
    <citation type="submission" date="2016-11" db="UniProtKB">
        <authorList>
            <consortium name="WormBaseParasite"/>
        </authorList>
    </citation>
    <scope>IDENTIFICATION</scope>
</reference>
<feature type="compositionally biased region" description="Polar residues" evidence="1">
    <location>
        <begin position="20"/>
        <end position="43"/>
    </location>
</feature>